<accession>A0A392TIS8</accession>
<proteinExistence type="predicted"/>
<comment type="caution">
    <text evidence="1">The sequence shown here is derived from an EMBL/GenBank/DDBJ whole genome shotgun (WGS) entry which is preliminary data.</text>
</comment>
<protein>
    <submittedName>
        <fullName evidence="1">Uncharacterized protein</fullName>
    </submittedName>
</protein>
<reference evidence="1 2" key="1">
    <citation type="journal article" date="2018" name="Front. Plant Sci.">
        <title>Red Clover (Trifolium pratense) and Zigzag Clover (T. medium) - A Picture of Genomic Similarities and Differences.</title>
        <authorList>
            <person name="Dluhosova J."/>
            <person name="Istvanek J."/>
            <person name="Nedelnik J."/>
            <person name="Repkova J."/>
        </authorList>
    </citation>
    <scope>NUCLEOTIDE SEQUENCE [LARGE SCALE GENOMIC DNA]</scope>
    <source>
        <strain evidence="2">cv. 10/8</strain>
        <tissue evidence="1">Leaf</tissue>
    </source>
</reference>
<dbReference type="AlphaFoldDB" id="A0A392TIS8"/>
<evidence type="ECO:0000313" key="2">
    <source>
        <dbReference type="Proteomes" id="UP000265520"/>
    </source>
</evidence>
<keyword evidence="2" id="KW-1185">Reference proteome</keyword>
<name>A0A392TIS8_9FABA</name>
<organism evidence="1 2">
    <name type="scientific">Trifolium medium</name>
    <dbReference type="NCBI Taxonomy" id="97028"/>
    <lineage>
        <taxon>Eukaryota</taxon>
        <taxon>Viridiplantae</taxon>
        <taxon>Streptophyta</taxon>
        <taxon>Embryophyta</taxon>
        <taxon>Tracheophyta</taxon>
        <taxon>Spermatophyta</taxon>
        <taxon>Magnoliopsida</taxon>
        <taxon>eudicotyledons</taxon>
        <taxon>Gunneridae</taxon>
        <taxon>Pentapetalae</taxon>
        <taxon>rosids</taxon>
        <taxon>fabids</taxon>
        <taxon>Fabales</taxon>
        <taxon>Fabaceae</taxon>
        <taxon>Papilionoideae</taxon>
        <taxon>50 kb inversion clade</taxon>
        <taxon>NPAAA clade</taxon>
        <taxon>Hologalegina</taxon>
        <taxon>IRL clade</taxon>
        <taxon>Trifolieae</taxon>
        <taxon>Trifolium</taxon>
    </lineage>
</organism>
<dbReference type="Proteomes" id="UP000265520">
    <property type="component" value="Unassembled WGS sequence"/>
</dbReference>
<evidence type="ECO:0000313" key="1">
    <source>
        <dbReference type="EMBL" id="MCI60862.1"/>
    </source>
</evidence>
<feature type="non-terminal residue" evidence="1">
    <location>
        <position position="1"/>
    </location>
</feature>
<dbReference type="EMBL" id="LXQA010589397">
    <property type="protein sequence ID" value="MCI60862.1"/>
    <property type="molecule type" value="Genomic_DNA"/>
</dbReference>
<sequence>VGESNKWSNTVVDEKLASP</sequence>